<dbReference type="InterPro" id="IPR036852">
    <property type="entry name" value="Peptidase_S8/S53_dom_sf"/>
</dbReference>
<accession>A0A8J2S5S5</accession>
<dbReference type="EC" id="3.4.21.62" evidence="6"/>
<feature type="compositionally biased region" description="Low complexity" evidence="9">
    <location>
        <begin position="930"/>
        <end position="968"/>
    </location>
</feature>
<evidence type="ECO:0000256" key="4">
    <source>
        <dbReference type="ARBA" id="ARBA00022825"/>
    </source>
</evidence>
<feature type="active site" description="Charge relay system" evidence="7">
    <location>
        <position position="270"/>
    </location>
</feature>
<comment type="caution">
    <text evidence="12">The sequence shown here is derived from an EMBL/GenBank/DDBJ whole genome shotgun (WGS) entry which is preliminary data.</text>
</comment>
<dbReference type="InterPro" id="IPR022398">
    <property type="entry name" value="Peptidase_S8_His-AS"/>
</dbReference>
<comment type="catalytic activity">
    <reaction evidence="5">
        <text>Hydrolysis of proteins with broad specificity for peptide bonds, and a preference for a large uncharged residue in P1. Hydrolyzes peptide amides.</text>
        <dbReference type="EC" id="3.4.21.62"/>
    </reaction>
</comment>
<evidence type="ECO:0000256" key="5">
    <source>
        <dbReference type="ARBA" id="ARBA00023529"/>
    </source>
</evidence>
<feature type="region of interest" description="Disordered" evidence="9">
    <location>
        <begin position="1189"/>
        <end position="1225"/>
    </location>
</feature>
<keyword evidence="3 7" id="KW-0378">Hydrolase</keyword>
<dbReference type="PRINTS" id="PR00723">
    <property type="entry name" value="SUBTILISIN"/>
</dbReference>
<feature type="compositionally biased region" description="Low complexity" evidence="9">
    <location>
        <begin position="821"/>
        <end position="831"/>
    </location>
</feature>
<feature type="compositionally biased region" description="Low complexity" evidence="9">
    <location>
        <begin position="765"/>
        <end position="788"/>
    </location>
</feature>
<evidence type="ECO:0000256" key="6">
    <source>
        <dbReference type="ARBA" id="ARBA00023619"/>
    </source>
</evidence>
<gene>
    <name evidence="12" type="ORF">PECAL_1P23190</name>
</gene>
<dbReference type="OrthoDB" id="43334at2759"/>
<dbReference type="EMBL" id="CAKKNE010000001">
    <property type="protein sequence ID" value="CAH0365858.1"/>
    <property type="molecule type" value="Genomic_DNA"/>
</dbReference>
<evidence type="ECO:0000259" key="11">
    <source>
        <dbReference type="Pfam" id="PF00082"/>
    </source>
</evidence>
<proteinExistence type="inferred from homology"/>
<feature type="signal peptide" evidence="10">
    <location>
        <begin position="1"/>
        <end position="18"/>
    </location>
</feature>
<dbReference type="InterPro" id="IPR050131">
    <property type="entry name" value="Peptidase_S8_subtilisin-like"/>
</dbReference>
<keyword evidence="4 7" id="KW-0720">Serine protease</keyword>
<protein>
    <recommendedName>
        <fullName evidence="6">subtilisin</fullName>
        <ecNumber evidence="6">3.4.21.62</ecNumber>
    </recommendedName>
</protein>
<feature type="compositionally biased region" description="Pro residues" evidence="9">
    <location>
        <begin position="746"/>
        <end position="764"/>
    </location>
</feature>
<organism evidence="12 13">
    <name type="scientific">Pelagomonas calceolata</name>
    <dbReference type="NCBI Taxonomy" id="35677"/>
    <lineage>
        <taxon>Eukaryota</taxon>
        <taxon>Sar</taxon>
        <taxon>Stramenopiles</taxon>
        <taxon>Ochrophyta</taxon>
        <taxon>Pelagophyceae</taxon>
        <taxon>Pelagomonadales</taxon>
        <taxon>Pelagomonadaceae</taxon>
        <taxon>Pelagomonas</taxon>
    </lineage>
</organism>
<feature type="chain" id="PRO_5035191258" description="subtilisin" evidence="10">
    <location>
        <begin position="19"/>
        <end position="1345"/>
    </location>
</feature>
<evidence type="ECO:0000256" key="1">
    <source>
        <dbReference type="ARBA" id="ARBA00011073"/>
    </source>
</evidence>
<dbReference type="GO" id="GO:0005615">
    <property type="term" value="C:extracellular space"/>
    <property type="evidence" value="ECO:0007669"/>
    <property type="project" value="TreeGrafter"/>
</dbReference>
<dbReference type="SUPFAM" id="SSF52743">
    <property type="entry name" value="Subtilisin-like"/>
    <property type="match status" value="1"/>
</dbReference>
<evidence type="ECO:0000256" key="7">
    <source>
        <dbReference type="PROSITE-ProRule" id="PRU01240"/>
    </source>
</evidence>
<dbReference type="Pfam" id="PF00082">
    <property type="entry name" value="Peptidase_S8"/>
    <property type="match status" value="1"/>
</dbReference>
<feature type="region of interest" description="Disordered" evidence="9">
    <location>
        <begin position="906"/>
        <end position="1009"/>
    </location>
</feature>
<dbReference type="Proteomes" id="UP000789595">
    <property type="component" value="Unassembled WGS sequence"/>
</dbReference>
<reference evidence="12" key="1">
    <citation type="submission" date="2021-11" db="EMBL/GenBank/DDBJ databases">
        <authorList>
            <consortium name="Genoscope - CEA"/>
            <person name="William W."/>
        </authorList>
    </citation>
    <scope>NUCLEOTIDE SEQUENCE</scope>
</reference>
<feature type="compositionally biased region" description="Pro residues" evidence="9">
    <location>
        <begin position="969"/>
        <end position="999"/>
    </location>
</feature>
<feature type="compositionally biased region" description="Pro residues" evidence="9">
    <location>
        <begin position="1194"/>
        <end position="1218"/>
    </location>
</feature>
<comment type="similarity">
    <text evidence="1 7 8">Belongs to the peptidase S8 family.</text>
</comment>
<evidence type="ECO:0000256" key="9">
    <source>
        <dbReference type="SAM" id="MobiDB-lite"/>
    </source>
</evidence>
<evidence type="ECO:0000256" key="3">
    <source>
        <dbReference type="ARBA" id="ARBA00022801"/>
    </source>
</evidence>
<evidence type="ECO:0000256" key="8">
    <source>
        <dbReference type="RuleBase" id="RU003355"/>
    </source>
</evidence>
<keyword evidence="10" id="KW-0732">Signal</keyword>
<dbReference type="InterPro" id="IPR000209">
    <property type="entry name" value="Peptidase_S8/S53_dom"/>
</dbReference>
<feature type="compositionally biased region" description="Low complexity" evidence="9">
    <location>
        <begin position="796"/>
        <end position="806"/>
    </location>
</feature>
<dbReference type="PROSITE" id="PS00136">
    <property type="entry name" value="SUBTILASE_ASP"/>
    <property type="match status" value="1"/>
</dbReference>
<name>A0A8J2S5S5_9STRA</name>
<dbReference type="PANTHER" id="PTHR43806:SF11">
    <property type="entry name" value="CEREVISIN-RELATED"/>
    <property type="match status" value="1"/>
</dbReference>
<dbReference type="Gene3D" id="3.40.50.200">
    <property type="entry name" value="Peptidase S8/S53 domain"/>
    <property type="match status" value="1"/>
</dbReference>
<dbReference type="PROSITE" id="PS51892">
    <property type="entry name" value="SUBTILASE"/>
    <property type="match status" value="1"/>
</dbReference>
<dbReference type="InterPro" id="IPR023827">
    <property type="entry name" value="Peptidase_S8_Asp-AS"/>
</dbReference>
<dbReference type="PANTHER" id="PTHR43806">
    <property type="entry name" value="PEPTIDASE S8"/>
    <property type="match status" value="1"/>
</dbReference>
<feature type="compositionally biased region" description="Low complexity" evidence="9">
    <location>
        <begin position="906"/>
        <end position="922"/>
    </location>
</feature>
<feature type="compositionally biased region" description="Pro residues" evidence="9">
    <location>
        <begin position="807"/>
        <end position="820"/>
    </location>
</feature>
<evidence type="ECO:0000256" key="2">
    <source>
        <dbReference type="ARBA" id="ARBA00022670"/>
    </source>
</evidence>
<feature type="active site" description="Charge relay system" evidence="7">
    <location>
        <position position="438"/>
    </location>
</feature>
<dbReference type="GO" id="GO:0006508">
    <property type="term" value="P:proteolysis"/>
    <property type="evidence" value="ECO:0007669"/>
    <property type="project" value="UniProtKB-KW"/>
</dbReference>
<evidence type="ECO:0000313" key="12">
    <source>
        <dbReference type="EMBL" id="CAH0365858.1"/>
    </source>
</evidence>
<keyword evidence="13" id="KW-1185">Reference proteome</keyword>
<feature type="active site" description="Charge relay system" evidence="7">
    <location>
        <position position="198"/>
    </location>
</feature>
<evidence type="ECO:0000313" key="13">
    <source>
        <dbReference type="Proteomes" id="UP000789595"/>
    </source>
</evidence>
<evidence type="ECO:0000256" key="10">
    <source>
        <dbReference type="SAM" id="SignalP"/>
    </source>
</evidence>
<sequence length="1345" mass="141377">MHTKTTTILALAASLALAATDGEQPARRRLRDTVDLTRVHEKAEAEALTGALSFKLDAAAAKKGGADALAHRVADLIECSKAERTFRHAGIHEAKHVAKGLDLWYSVKCADGAQDRAAASTKAAAKLHAYLDRSDEDHEGVQLIEPALVHLQYNSSNSSRATDDPYYQYQSGHYDAVNLATAWDTTMGNSEIVVQVIDTGLDLDHEDLQMNIWKNTQPHPTTGETEWPDNCNDGVDNDGNGFVDDCHGYNHAEDSAGDASSGNYLGAGSHGSHCGGTIAADNNNGIGGAGVAGGDGTEDSGVKLMVSVVFGATWTDGFAEALVYGADNGARVSSNSWGYIYPGDFEQSVLDAIDYYTDSEDDGGQGIEGAVVFAAGNDNSNADYYPAYYDKTIAVAATDNSGNRAYFSNYGDWIDISAPGMSIYSTVVGGYDWYDGTSMACPHVAGILALCLSANPGLGRQDVLDMLYDTAGPLTADLGAGMADAGAFVAQCANGAPTMQPTVSLAPTTAMPTFKPTMSLAPTASCVCDQKLELTVVTDWYPNEIAWTLKHEHPGPDCHDASLDSGEYPYDTPNFEYKTVLSEQICAGQEYCFDITDLYGDGICCYEGEGSYQLELDGAVVASGGDYGAGEKTCFTAPYVTTCAEVGCDTGCLTFDDAGHPTCEAGLGRPECEATSGASRFCGYEAPGQVHLASPGEIQNTVLVHFTADAPDSTKFKIEWSVLNAPTQSPTALPTTAVPTAEPSSAPTPRPTAGPSAAPSPSPTTQPVQSPTTQPAQSPTSQPAQSPTAPSPTPRPTQASTTLAPTEPAPAPAPTAPAPVPTASLPAPTAPRRLSETTDGWTLATETDGATIAPHYDGRRYFVLRDENIPCGAIVEVRVAALYAEGDVSPYAQSSTATVACAPTAAPTHGPTFSPTTSLPSAQPTPSPTAAPTTALPSAQPTLSPTALPTTIAPTTPEPSQAPTTAAPSPRPTPGPTVAPSPGPTPAPTPRPTPGPTPVPTATTAPTRNCVSDEFEGTTLDAQWTYPAGGDGECALSGGTLVCKNAGNGAHIRTTDTLMAPLDISGSLDKSNYCSDHYIKVSTQSSDSSYPWYSRSGFVTFVWNCDYRYIYGQTSSVYTSCPTMQSYDIEITVDESTVTFRDTAGACGDLSLTDSIGSSGPLYTYVGADVDYGDGDAVWNSVEICAEPESQAPTPAPTTPAPTPQPTVPAPTPRPTEPVPTADLCTSHAEHPFSNACFRYDNFDGGELKIMGPQSGNWNTESECDEQGEKTRWTTHWCPQLELSCELYGAPGKCLVHDQRDGSLKPKSGGGWKNEAKCEKKGRKARYETVWCPDDRRRRRLRGSA</sequence>
<feature type="region of interest" description="Disordered" evidence="9">
    <location>
        <begin position="727"/>
        <end position="840"/>
    </location>
</feature>
<dbReference type="InterPro" id="IPR023828">
    <property type="entry name" value="Peptidase_S8_Ser-AS"/>
</dbReference>
<dbReference type="InterPro" id="IPR015500">
    <property type="entry name" value="Peptidase_S8_subtilisin-rel"/>
</dbReference>
<keyword evidence="2 7" id="KW-0645">Protease</keyword>
<feature type="domain" description="Peptidase S8/S53" evidence="11">
    <location>
        <begin position="190"/>
        <end position="474"/>
    </location>
</feature>
<feature type="compositionally biased region" description="Low complexity" evidence="9">
    <location>
        <begin position="730"/>
        <end position="745"/>
    </location>
</feature>
<dbReference type="GO" id="GO:0004252">
    <property type="term" value="F:serine-type endopeptidase activity"/>
    <property type="evidence" value="ECO:0007669"/>
    <property type="project" value="UniProtKB-UniRule"/>
</dbReference>
<dbReference type="PROSITE" id="PS00138">
    <property type="entry name" value="SUBTILASE_SER"/>
    <property type="match status" value="1"/>
</dbReference>
<dbReference type="PROSITE" id="PS00137">
    <property type="entry name" value="SUBTILASE_HIS"/>
    <property type="match status" value="1"/>
</dbReference>